<dbReference type="InterPro" id="IPR001173">
    <property type="entry name" value="Glyco_trans_2-like"/>
</dbReference>
<proteinExistence type="inferred from homology"/>
<dbReference type="AlphaFoldDB" id="A0AAW9I4T0"/>
<evidence type="ECO:0000256" key="2">
    <source>
        <dbReference type="ARBA" id="ARBA00006739"/>
    </source>
</evidence>
<keyword evidence="3" id="KW-0328">Glycosyltransferase</keyword>
<feature type="domain" description="Glycosyltransferase 2-like" evidence="5">
    <location>
        <begin position="6"/>
        <end position="173"/>
    </location>
</feature>
<keyword evidence="4" id="KW-0808">Transferase</keyword>
<evidence type="ECO:0000256" key="3">
    <source>
        <dbReference type="ARBA" id="ARBA00022676"/>
    </source>
</evidence>
<evidence type="ECO:0000313" key="6">
    <source>
        <dbReference type="EMBL" id="MDZ4910119.1"/>
    </source>
</evidence>
<dbReference type="Proteomes" id="UP001288778">
    <property type="component" value="Unassembled WGS sequence"/>
</dbReference>
<protein>
    <submittedName>
        <fullName evidence="6">Glycosyltransferase</fullName>
    </submittedName>
</protein>
<gene>
    <name evidence="6" type="ORF">GNF68_13865</name>
</gene>
<organism evidence="6 7">
    <name type="scientific">Clostridium perfringens</name>
    <dbReference type="NCBI Taxonomy" id="1502"/>
    <lineage>
        <taxon>Bacteria</taxon>
        <taxon>Bacillati</taxon>
        <taxon>Bacillota</taxon>
        <taxon>Clostridia</taxon>
        <taxon>Eubacteriales</taxon>
        <taxon>Clostridiaceae</taxon>
        <taxon>Clostridium</taxon>
    </lineage>
</organism>
<evidence type="ECO:0000313" key="7">
    <source>
        <dbReference type="Proteomes" id="UP001288778"/>
    </source>
</evidence>
<dbReference type="SUPFAM" id="SSF53448">
    <property type="entry name" value="Nucleotide-diphospho-sugar transferases"/>
    <property type="match status" value="1"/>
</dbReference>
<accession>A0AAW9I4T0</accession>
<dbReference type="EMBL" id="WNUI01000063">
    <property type="protein sequence ID" value="MDZ4910119.1"/>
    <property type="molecule type" value="Genomic_DNA"/>
</dbReference>
<comment type="caution">
    <text evidence="6">The sequence shown here is derived from an EMBL/GenBank/DDBJ whole genome shotgun (WGS) entry which is preliminary data.</text>
</comment>
<dbReference type="PANTHER" id="PTHR43179:SF12">
    <property type="entry name" value="GALACTOFURANOSYLTRANSFERASE GLFT2"/>
    <property type="match status" value="1"/>
</dbReference>
<dbReference type="GO" id="GO:0016757">
    <property type="term" value="F:glycosyltransferase activity"/>
    <property type="evidence" value="ECO:0007669"/>
    <property type="project" value="UniProtKB-KW"/>
</dbReference>
<dbReference type="RefSeq" id="WP_322395484.1">
    <property type="nucleotide sequence ID" value="NZ_WNUI01000063.1"/>
</dbReference>
<dbReference type="PANTHER" id="PTHR43179">
    <property type="entry name" value="RHAMNOSYLTRANSFERASE WBBL"/>
    <property type="match status" value="1"/>
</dbReference>
<dbReference type="Pfam" id="PF00535">
    <property type="entry name" value="Glycos_transf_2"/>
    <property type="match status" value="1"/>
</dbReference>
<sequence>MEKIAVVILNYLNYQDTIECIESLKNDVYENKEIIVVDNNSTNNSWEILNEKYKDDNIYFLKSEKNLGFAKGNNIGIKYARDVLKASFILLVNNDTIFNETKLLSEMINAYENDVAIIGPRIIEANGLEQNPVPIEVSKKVVEERYNKLMNPNLKDRIKNSNMYSKAKNKKVFKIIKKILVKQRENSYPSKEISPNICSKDLVLHGACMMLTKSYFEYYDKLFPETFLYYEENILTLLTKKVNLKKKFINNVAIFHKEDMSSMISFGNSDKVKQKYELDSVKKCIEIFELSYDEIIYKYFKSKKEH</sequence>
<reference evidence="6" key="1">
    <citation type="submission" date="2019-11" db="EMBL/GenBank/DDBJ databases">
        <title>Characterization of Clostridium perfringens isolates from swine manure treated agricultural soils.</title>
        <authorList>
            <person name="Wushke S.T."/>
        </authorList>
    </citation>
    <scope>NUCLEOTIDE SEQUENCE</scope>
    <source>
        <strain evidence="6">X94</strain>
    </source>
</reference>
<dbReference type="Gene3D" id="3.90.550.10">
    <property type="entry name" value="Spore Coat Polysaccharide Biosynthesis Protein SpsA, Chain A"/>
    <property type="match status" value="1"/>
</dbReference>
<comment type="similarity">
    <text evidence="2">Belongs to the glycosyltransferase 2 family.</text>
</comment>
<name>A0AAW9I4T0_CLOPF</name>
<dbReference type="InterPro" id="IPR029044">
    <property type="entry name" value="Nucleotide-diphossugar_trans"/>
</dbReference>
<evidence type="ECO:0000259" key="5">
    <source>
        <dbReference type="Pfam" id="PF00535"/>
    </source>
</evidence>
<evidence type="ECO:0000256" key="1">
    <source>
        <dbReference type="ARBA" id="ARBA00004776"/>
    </source>
</evidence>
<comment type="pathway">
    <text evidence="1">Cell wall biogenesis; cell wall polysaccharide biosynthesis.</text>
</comment>
<evidence type="ECO:0000256" key="4">
    <source>
        <dbReference type="ARBA" id="ARBA00022679"/>
    </source>
</evidence>